<name>A0ABU0CXU9_9BACI</name>
<sequence>MVQDKLATHDFGQHVEYAFERTKETKEGLKSLLSGIKAGRGETGTKCFARTRKQRYSGVVFGGTVYTKLTVPYKITLNIIINFGFRRN</sequence>
<comment type="caution">
    <text evidence="1">The sequence shown here is derived from an EMBL/GenBank/DDBJ whole genome shotgun (WGS) entry which is preliminary data.</text>
</comment>
<proteinExistence type="predicted"/>
<evidence type="ECO:0000313" key="2">
    <source>
        <dbReference type="Proteomes" id="UP001232445"/>
    </source>
</evidence>
<accession>A0ABU0CXU9</accession>
<evidence type="ECO:0000313" key="1">
    <source>
        <dbReference type="EMBL" id="MDQ0340981.1"/>
    </source>
</evidence>
<dbReference type="Proteomes" id="UP001232445">
    <property type="component" value="Unassembled WGS sequence"/>
</dbReference>
<gene>
    <name evidence="1" type="ORF">J2S00_003821</name>
</gene>
<organism evidence="1 2">
    <name type="scientific">Caldalkalibacillus uzonensis</name>
    <dbReference type="NCBI Taxonomy" id="353224"/>
    <lineage>
        <taxon>Bacteria</taxon>
        <taxon>Bacillati</taxon>
        <taxon>Bacillota</taxon>
        <taxon>Bacilli</taxon>
        <taxon>Bacillales</taxon>
        <taxon>Bacillaceae</taxon>
        <taxon>Caldalkalibacillus</taxon>
    </lineage>
</organism>
<keyword evidence="2" id="KW-1185">Reference proteome</keyword>
<reference evidence="1 2" key="1">
    <citation type="submission" date="2023-07" db="EMBL/GenBank/DDBJ databases">
        <title>Genomic Encyclopedia of Type Strains, Phase IV (KMG-IV): sequencing the most valuable type-strain genomes for metagenomic binning, comparative biology and taxonomic classification.</title>
        <authorList>
            <person name="Goeker M."/>
        </authorList>
    </citation>
    <scope>NUCLEOTIDE SEQUENCE [LARGE SCALE GENOMIC DNA]</scope>
    <source>
        <strain evidence="1 2">DSM 17740</strain>
    </source>
</reference>
<protein>
    <submittedName>
        <fullName evidence="1">Uncharacterized protein</fullName>
    </submittedName>
</protein>
<dbReference type="EMBL" id="JAUSUQ010000026">
    <property type="protein sequence ID" value="MDQ0340981.1"/>
    <property type="molecule type" value="Genomic_DNA"/>
</dbReference>